<dbReference type="InterPro" id="IPR021440">
    <property type="entry name" value="DUF3089"/>
</dbReference>
<dbReference type="Pfam" id="PF11288">
    <property type="entry name" value="DUF3089"/>
    <property type="match status" value="1"/>
</dbReference>
<reference evidence="1 2" key="1">
    <citation type="submission" date="2019-02" db="EMBL/GenBank/DDBJ databases">
        <title>Bacterial novel species Emticicia sp. 17J42-9 isolated from soil.</title>
        <authorList>
            <person name="Jung H.-Y."/>
        </authorList>
    </citation>
    <scope>NUCLEOTIDE SEQUENCE [LARGE SCALE GENOMIC DNA]</scope>
    <source>
        <strain evidence="1 2">17J42-9</strain>
    </source>
</reference>
<organism evidence="1 2">
    <name type="scientific">Emticicia agri</name>
    <dbReference type="NCBI Taxonomy" id="2492393"/>
    <lineage>
        <taxon>Bacteria</taxon>
        <taxon>Pseudomonadati</taxon>
        <taxon>Bacteroidota</taxon>
        <taxon>Cytophagia</taxon>
        <taxon>Cytophagales</taxon>
        <taxon>Leadbetterellaceae</taxon>
        <taxon>Emticicia</taxon>
    </lineage>
</organism>
<dbReference type="InterPro" id="IPR029058">
    <property type="entry name" value="AB_hydrolase_fold"/>
</dbReference>
<gene>
    <name evidence="1" type="ORF">EWM59_19160</name>
</gene>
<sequence length="347" mass="39842">MRKGFFSYLFLFFTLFQVQLYAQKYVILGSHFDSANVPLSPDYSLKDTWAALPDKEDAADKLPLKSNLKDGQKEAKVDVFFLHPTIYTYTPKNQYLWNADVHDEELNGLVDNSTILNQATAFNGSCKVYAPRYRQAHYYSFLTKNADDKKQALDLAYTDVKSAFEYYLQHWNQGRPIIIASHSQGTVLAKRLLKEFFDGKPLQKQLVEAYLIGIATAPDTFETIKPSQSAEETGGFVSWNTFARGFVPPYYKDGLDKAVCTNPLSWKLNEDFVSKKENKGGVGLKFTFIKEAADAQVHEGLLWINKPYVRGRAFLNTKIWHRADINLFWMNIRENVALRTQQYFSQP</sequence>
<proteinExistence type="predicted"/>
<dbReference type="SUPFAM" id="SSF53474">
    <property type="entry name" value="alpha/beta-Hydrolases"/>
    <property type="match status" value="1"/>
</dbReference>
<dbReference type="RefSeq" id="WP_130022871.1">
    <property type="nucleotide sequence ID" value="NZ_SEWF01000033.1"/>
</dbReference>
<protein>
    <submittedName>
        <fullName evidence="1">DUF3089 domain-containing protein</fullName>
    </submittedName>
</protein>
<evidence type="ECO:0000313" key="2">
    <source>
        <dbReference type="Proteomes" id="UP000293162"/>
    </source>
</evidence>
<dbReference type="OrthoDB" id="9794645at2"/>
<comment type="caution">
    <text evidence="1">The sequence shown here is derived from an EMBL/GenBank/DDBJ whole genome shotgun (WGS) entry which is preliminary data.</text>
</comment>
<dbReference type="Proteomes" id="UP000293162">
    <property type="component" value="Unassembled WGS sequence"/>
</dbReference>
<dbReference type="AlphaFoldDB" id="A0A4Q5LWQ2"/>
<dbReference type="EMBL" id="SEWF01000033">
    <property type="protein sequence ID" value="RYU93999.1"/>
    <property type="molecule type" value="Genomic_DNA"/>
</dbReference>
<evidence type="ECO:0000313" key="1">
    <source>
        <dbReference type="EMBL" id="RYU93999.1"/>
    </source>
</evidence>
<name>A0A4Q5LWQ2_9BACT</name>
<accession>A0A4Q5LWQ2</accession>
<keyword evidence="2" id="KW-1185">Reference proteome</keyword>